<dbReference type="Proteomes" id="UP001163821">
    <property type="component" value="Unassembled WGS sequence"/>
</dbReference>
<dbReference type="AlphaFoldDB" id="A0AA42CAB9"/>
<protein>
    <recommendedName>
        <fullName evidence="4">Secreted protein</fullName>
    </recommendedName>
</protein>
<evidence type="ECO:0000313" key="3">
    <source>
        <dbReference type="Proteomes" id="UP001163821"/>
    </source>
</evidence>
<keyword evidence="3" id="KW-1185">Reference proteome</keyword>
<evidence type="ECO:0000313" key="2">
    <source>
        <dbReference type="EMBL" id="MCW0483290.1"/>
    </source>
</evidence>
<dbReference type="RefSeq" id="WP_282591892.1">
    <property type="nucleotide sequence ID" value="NZ_JAPAAF010000014.1"/>
</dbReference>
<feature type="signal peptide" evidence="1">
    <location>
        <begin position="1"/>
        <end position="21"/>
    </location>
</feature>
<sequence length="228" mass="26726">MRIALLLLFSFLFYHMGFSQAFTITDLSSLSDLLSFEKNKSSTFDPYSDFDGTPYLNDDFVPGEVIVNDSIRIEDVPLRYNIYSDRIEFRNEHEQVLEIDHSKQEFDFDFGGHLFTIQDYLDHGESKRGILELMVDGHIRLYKRYLIDLKPATKAIGYQEAQPNRFTRQDDEYLVAEGQGIPEIFRKQKDLLEKLKEIKPDIDQYAKNQKLKLKTDKGLIQLIQHCNN</sequence>
<organism evidence="2 3">
    <name type="scientific">Gaoshiqia sediminis</name>
    <dbReference type="NCBI Taxonomy" id="2986998"/>
    <lineage>
        <taxon>Bacteria</taxon>
        <taxon>Pseudomonadati</taxon>
        <taxon>Bacteroidota</taxon>
        <taxon>Bacteroidia</taxon>
        <taxon>Marinilabiliales</taxon>
        <taxon>Prolixibacteraceae</taxon>
        <taxon>Gaoshiqia</taxon>
    </lineage>
</organism>
<reference evidence="2" key="1">
    <citation type="submission" date="2022-10" db="EMBL/GenBank/DDBJ databases">
        <title>Gaoshiqiia sediminis gen. nov., sp. nov., isolated from coastal sediment.</title>
        <authorList>
            <person name="Yu W.X."/>
            <person name="Mu D.S."/>
            <person name="Du J.Z."/>
            <person name="Liang Y.Q."/>
        </authorList>
    </citation>
    <scope>NUCLEOTIDE SEQUENCE</scope>
    <source>
        <strain evidence="2">A06</strain>
    </source>
</reference>
<accession>A0AA42CAB9</accession>
<feature type="chain" id="PRO_5041351265" description="Secreted protein" evidence="1">
    <location>
        <begin position="22"/>
        <end position="228"/>
    </location>
</feature>
<keyword evidence="1" id="KW-0732">Signal</keyword>
<gene>
    <name evidence="2" type="ORF">N2K84_11150</name>
</gene>
<dbReference type="EMBL" id="JAPAAF010000014">
    <property type="protein sequence ID" value="MCW0483290.1"/>
    <property type="molecule type" value="Genomic_DNA"/>
</dbReference>
<name>A0AA42CAB9_9BACT</name>
<proteinExistence type="predicted"/>
<evidence type="ECO:0008006" key="4">
    <source>
        <dbReference type="Google" id="ProtNLM"/>
    </source>
</evidence>
<evidence type="ECO:0000256" key="1">
    <source>
        <dbReference type="SAM" id="SignalP"/>
    </source>
</evidence>
<comment type="caution">
    <text evidence="2">The sequence shown here is derived from an EMBL/GenBank/DDBJ whole genome shotgun (WGS) entry which is preliminary data.</text>
</comment>